<keyword evidence="3" id="KW-1185">Reference proteome</keyword>
<name>A0AAV9B8S3_ACOGR</name>
<dbReference type="Pfam" id="PF03478">
    <property type="entry name" value="Beta-prop_KIB1-4"/>
    <property type="match status" value="1"/>
</dbReference>
<reference evidence="2" key="2">
    <citation type="submission" date="2023-06" db="EMBL/GenBank/DDBJ databases">
        <authorList>
            <person name="Ma L."/>
            <person name="Liu K.-W."/>
            <person name="Li Z."/>
            <person name="Hsiao Y.-Y."/>
            <person name="Qi Y."/>
            <person name="Fu T."/>
            <person name="Tang G."/>
            <person name="Zhang D."/>
            <person name="Sun W.-H."/>
            <person name="Liu D.-K."/>
            <person name="Li Y."/>
            <person name="Chen G.-Z."/>
            <person name="Liu X.-D."/>
            <person name="Liao X.-Y."/>
            <person name="Jiang Y.-T."/>
            <person name="Yu X."/>
            <person name="Hao Y."/>
            <person name="Huang J."/>
            <person name="Zhao X.-W."/>
            <person name="Ke S."/>
            <person name="Chen Y.-Y."/>
            <person name="Wu W.-L."/>
            <person name="Hsu J.-L."/>
            <person name="Lin Y.-F."/>
            <person name="Huang M.-D."/>
            <person name="Li C.-Y."/>
            <person name="Huang L."/>
            <person name="Wang Z.-W."/>
            <person name="Zhao X."/>
            <person name="Zhong W.-Y."/>
            <person name="Peng D.-H."/>
            <person name="Ahmad S."/>
            <person name="Lan S."/>
            <person name="Zhang J.-S."/>
            <person name="Tsai W.-C."/>
            <person name="Van De Peer Y."/>
            <person name="Liu Z.-J."/>
        </authorList>
    </citation>
    <scope>NUCLEOTIDE SEQUENCE</scope>
    <source>
        <strain evidence="2">SCP</strain>
        <tissue evidence="2">Leaves</tissue>
    </source>
</reference>
<evidence type="ECO:0000313" key="3">
    <source>
        <dbReference type="Proteomes" id="UP001179952"/>
    </source>
</evidence>
<comment type="caution">
    <text evidence="2">The sequence shown here is derived from an EMBL/GenBank/DDBJ whole genome shotgun (WGS) entry which is preliminary data.</text>
</comment>
<organism evidence="2 3">
    <name type="scientific">Acorus gramineus</name>
    <name type="common">Dwarf sweet flag</name>
    <dbReference type="NCBI Taxonomy" id="55184"/>
    <lineage>
        <taxon>Eukaryota</taxon>
        <taxon>Viridiplantae</taxon>
        <taxon>Streptophyta</taxon>
        <taxon>Embryophyta</taxon>
        <taxon>Tracheophyta</taxon>
        <taxon>Spermatophyta</taxon>
        <taxon>Magnoliopsida</taxon>
        <taxon>Liliopsida</taxon>
        <taxon>Acoraceae</taxon>
        <taxon>Acorus</taxon>
    </lineage>
</organism>
<evidence type="ECO:0000259" key="1">
    <source>
        <dbReference type="Pfam" id="PF03478"/>
    </source>
</evidence>
<gene>
    <name evidence="2" type="ORF">QJS04_geneDACA009776</name>
</gene>
<sequence length="285" mass="32873">MVDELSEMSMVDPISGAELALPSITTHPKVTPKHDKHGRIEIYNIVQWDGDDDNNNWAVWRAKMLYYIKAIFCRDIDIVAVIHVFSREIAITRAGDEECRWTRLEFPSNTVFTDLMYHEGRLYVFNDGDHVAVFDDLPSRIRRGGDTDQSPTRILGTLSKEWYGGKRYVVMSSLGRLLRVYRMFRRDQTVDFEVFGMDGVQVKSIGDCALFLGVNHSLCLPVEGVSGAKRNCIYFTDDNFEAIFVDRHSVRDLGVFNMEDGTIERYFHKQQCLFPPPLWFMPNLP</sequence>
<reference evidence="2" key="1">
    <citation type="journal article" date="2023" name="Nat. Commun.">
        <title>Diploid and tetraploid genomes of Acorus and the evolution of monocots.</title>
        <authorList>
            <person name="Ma L."/>
            <person name="Liu K.W."/>
            <person name="Li Z."/>
            <person name="Hsiao Y.Y."/>
            <person name="Qi Y."/>
            <person name="Fu T."/>
            <person name="Tang G.D."/>
            <person name="Zhang D."/>
            <person name="Sun W.H."/>
            <person name="Liu D.K."/>
            <person name="Li Y."/>
            <person name="Chen G.Z."/>
            <person name="Liu X.D."/>
            <person name="Liao X.Y."/>
            <person name="Jiang Y.T."/>
            <person name="Yu X."/>
            <person name="Hao Y."/>
            <person name="Huang J."/>
            <person name="Zhao X.W."/>
            <person name="Ke S."/>
            <person name="Chen Y.Y."/>
            <person name="Wu W.L."/>
            <person name="Hsu J.L."/>
            <person name="Lin Y.F."/>
            <person name="Huang M.D."/>
            <person name="Li C.Y."/>
            <person name="Huang L."/>
            <person name="Wang Z.W."/>
            <person name="Zhao X."/>
            <person name="Zhong W.Y."/>
            <person name="Peng D.H."/>
            <person name="Ahmad S."/>
            <person name="Lan S."/>
            <person name="Zhang J.S."/>
            <person name="Tsai W.C."/>
            <person name="Van de Peer Y."/>
            <person name="Liu Z.J."/>
        </authorList>
    </citation>
    <scope>NUCLEOTIDE SEQUENCE</scope>
    <source>
        <strain evidence="2">SCP</strain>
    </source>
</reference>
<dbReference type="EMBL" id="JAUJYN010000004">
    <property type="protein sequence ID" value="KAK1272732.1"/>
    <property type="molecule type" value="Genomic_DNA"/>
</dbReference>
<dbReference type="InterPro" id="IPR005174">
    <property type="entry name" value="KIB1-4_b-propeller"/>
</dbReference>
<evidence type="ECO:0000313" key="2">
    <source>
        <dbReference type="EMBL" id="KAK1272732.1"/>
    </source>
</evidence>
<accession>A0AAV9B8S3</accession>
<dbReference type="PANTHER" id="PTHR44586:SF25">
    <property type="entry name" value="(WILD MALAYSIAN BANANA) HYPOTHETICAL PROTEIN"/>
    <property type="match status" value="1"/>
</dbReference>
<dbReference type="PANTHER" id="PTHR44586">
    <property type="entry name" value="F-BOX DOMAIN CONTAINING PROTEIN, EXPRESSED"/>
    <property type="match status" value="1"/>
</dbReference>
<protein>
    <recommendedName>
        <fullName evidence="1">KIB1-4 beta-propeller domain-containing protein</fullName>
    </recommendedName>
</protein>
<feature type="domain" description="KIB1-4 beta-propeller" evidence="1">
    <location>
        <begin position="1"/>
        <end position="257"/>
    </location>
</feature>
<dbReference type="Proteomes" id="UP001179952">
    <property type="component" value="Unassembled WGS sequence"/>
</dbReference>
<proteinExistence type="predicted"/>
<dbReference type="AlphaFoldDB" id="A0AAV9B8S3"/>